<keyword evidence="3" id="KW-0406">Ion transport</keyword>
<dbReference type="GO" id="GO:0034220">
    <property type="term" value="P:monoatomic ion transmembrane transport"/>
    <property type="evidence" value="ECO:0007669"/>
    <property type="project" value="UniProtKB-KW"/>
</dbReference>
<dbReference type="Proteomes" id="UP000466586">
    <property type="component" value="Unassembled WGS sequence"/>
</dbReference>
<sequence length="236" mass="27301">MYHRLRKLFFGKVSPADNHAVNILGGNLKKVRKVWDGNDYDDFGIERIFRLFLITARFLFPGIYLSHVSGRVSIVLKKLTDEIYVVLKAVLPLVILHFNLESLISFQVINVYFLLETFIIIFNRIFVSEHYSSNGYRRSLLLLFINFLEVIFSFAVLYRSGNYFNETLNNMDAVYFSLMTGVTIGYGDIHPVTTIGKILTMSQGITSLSFLVLFFNFFNSKIKEEDESEIKSILKK</sequence>
<keyword evidence="4" id="KW-1185">Reference proteome</keyword>
<feature type="domain" description="Potassium channel" evidence="2">
    <location>
        <begin position="148"/>
        <end position="222"/>
    </location>
</feature>
<organism evidence="3 4">
    <name type="scientific">Hufsiella arboris</name>
    <dbReference type="NCBI Taxonomy" id="2695275"/>
    <lineage>
        <taxon>Bacteria</taxon>
        <taxon>Pseudomonadati</taxon>
        <taxon>Bacteroidota</taxon>
        <taxon>Sphingobacteriia</taxon>
        <taxon>Sphingobacteriales</taxon>
        <taxon>Sphingobacteriaceae</taxon>
        <taxon>Hufsiella</taxon>
    </lineage>
</organism>
<comment type="caution">
    <text evidence="3">The sequence shown here is derived from an EMBL/GenBank/DDBJ whole genome shotgun (WGS) entry which is preliminary data.</text>
</comment>
<evidence type="ECO:0000313" key="4">
    <source>
        <dbReference type="Proteomes" id="UP000466586"/>
    </source>
</evidence>
<dbReference type="AlphaFoldDB" id="A0A7K1Y5R2"/>
<reference evidence="3 4" key="1">
    <citation type="submission" date="2019-11" db="EMBL/GenBank/DDBJ databases">
        <title>Pedobacter sp. HMF7647 Genome sequencing and assembly.</title>
        <authorList>
            <person name="Kang H."/>
            <person name="Kim H."/>
            <person name="Joh K."/>
        </authorList>
    </citation>
    <scope>NUCLEOTIDE SEQUENCE [LARGE SCALE GENOMIC DNA]</scope>
    <source>
        <strain evidence="3 4">HMF7647</strain>
    </source>
</reference>
<feature type="transmembrane region" description="Helical" evidence="1">
    <location>
        <begin position="48"/>
        <end position="67"/>
    </location>
</feature>
<evidence type="ECO:0000256" key="1">
    <source>
        <dbReference type="SAM" id="Phobius"/>
    </source>
</evidence>
<protein>
    <submittedName>
        <fullName evidence="3">Two pore domain potassium channel family protein</fullName>
    </submittedName>
</protein>
<dbReference type="SUPFAM" id="SSF81324">
    <property type="entry name" value="Voltage-gated potassium channels"/>
    <property type="match status" value="1"/>
</dbReference>
<dbReference type="Pfam" id="PF07885">
    <property type="entry name" value="Ion_trans_2"/>
    <property type="match status" value="1"/>
</dbReference>
<name>A0A7K1Y5R2_9SPHI</name>
<dbReference type="RefSeq" id="WP_160842937.1">
    <property type="nucleotide sequence ID" value="NZ_WVHT01000001.1"/>
</dbReference>
<proteinExistence type="predicted"/>
<gene>
    <name evidence="3" type="ORF">GS399_02220</name>
</gene>
<feature type="transmembrane region" description="Helical" evidence="1">
    <location>
        <begin position="104"/>
        <end position="127"/>
    </location>
</feature>
<accession>A0A7K1Y5R2</accession>
<evidence type="ECO:0000259" key="2">
    <source>
        <dbReference type="Pfam" id="PF07885"/>
    </source>
</evidence>
<keyword evidence="1" id="KW-0812">Transmembrane</keyword>
<evidence type="ECO:0000313" key="3">
    <source>
        <dbReference type="EMBL" id="MXV49770.1"/>
    </source>
</evidence>
<dbReference type="EMBL" id="WVHT01000001">
    <property type="protein sequence ID" value="MXV49770.1"/>
    <property type="molecule type" value="Genomic_DNA"/>
</dbReference>
<keyword evidence="3" id="KW-0407">Ion channel</keyword>
<feature type="transmembrane region" description="Helical" evidence="1">
    <location>
        <begin position="79"/>
        <end position="98"/>
    </location>
</feature>
<dbReference type="InterPro" id="IPR013099">
    <property type="entry name" value="K_chnl_dom"/>
</dbReference>
<keyword evidence="1" id="KW-1133">Transmembrane helix</keyword>
<keyword evidence="3" id="KW-0813">Transport</keyword>
<keyword evidence="1" id="KW-0472">Membrane</keyword>
<feature type="transmembrane region" description="Helical" evidence="1">
    <location>
        <begin position="139"/>
        <end position="158"/>
    </location>
</feature>
<feature type="transmembrane region" description="Helical" evidence="1">
    <location>
        <begin position="198"/>
        <end position="218"/>
    </location>
</feature>
<dbReference type="Gene3D" id="1.10.287.70">
    <property type="match status" value="1"/>
</dbReference>